<accession>A0A7S1KNJ1</accession>
<dbReference type="AlphaFoldDB" id="A0A7S1KNJ1"/>
<dbReference type="GO" id="GO:0016491">
    <property type="term" value="F:oxidoreductase activity"/>
    <property type="evidence" value="ECO:0007669"/>
    <property type="project" value="UniProtKB-KW"/>
</dbReference>
<dbReference type="Pfam" id="PF14027">
    <property type="entry name" value="Questin_oxidase"/>
    <property type="match status" value="1"/>
</dbReference>
<evidence type="ECO:0000256" key="1">
    <source>
        <dbReference type="ARBA" id="ARBA00023002"/>
    </source>
</evidence>
<reference evidence="2" key="1">
    <citation type="submission" date="2021-01" db="EMBL/GenBank/DDBJ databases">
        <authorList>
            <person name="Corre E."/>
            <person name="Pelletier E."/>
            <person name="Niang G."/>
            <person name="Scheremetjew M."/>
            <person name="Finn R."/>
            <person name="Kale V."/>
            <person name="Holt S."/>
            <person name="Cochrane G."/>
            <person name="Meng A."/>
            <person name="Brown T."/>
            <person name="Cohen L."/>
        </authorList>
    </citation>
    <scope>NUCLEOTIDE SEQUENCE</scope>
    <source>
        <strain evidence="2">WS</strain>
    </source>
</reference>
<keyword evidence="1" id="KW-0560">Oxidoreductase</keyword>
<gene>
    <name evidence="2" type="ORF">PCOS0759_LOCUS3172</name>
</gene>
<dbReference type="EMBL" id="HBGD01003870">
    <property type="protein sequence ID" value="CAD9079932.1"/>
    <property type="molecule type" value="Transcribed_RNA"/>
</dbReference>
<protein>
    <submittedName>
        <fullName evidence="2">Uncharacterized protein</fullName>
    </submittedName>
</protein>
<sequence length="417" mass="48605">MSSSSQFPSPKYSITKFHLSSQSEFIESLLSHQFAQYQSHHIEYRTFFSNHSTHCVVAFAGLRDELNLWKDYDEKDQSAPSTKRLRSYCRWYEKKLEPLGEVDRESLEKIRSDESYMWENFHNISSTKVVVKNEYATVLEYFMHKEHDSDLLDWKKKKTSMDLLNEYVPKMSQSLSGAAFHGLIETGWRINGGFSVAPGLAYLVVRGMDLGSPKSLDDLTKEKNSDPVAILKRVSEDHRFDNIFDGVDGFQSKLRILSQNPGLLNDYDIYVDPSSSYEDLQHFCEQLNEQLYILFTKSDARGDFFVLHAITALHAMRIILGHLTNSKHQLELVRNFWRAVVSAFIVLKRPQPLQQDEQVYVPETWDENAERADRLEHIDVHWYKLFYVSLLTEKRAPRLAPLLKEAVDLYYHQAKKT</sequence>
<dbReference type="PANTHER" id="PTHR35870">
    <property type="entry name" value="PROTEIN, PUTATIVE (AFU_ORTHOLOGUE AFUA_5G03330)-RELATED"/>
    <property type="match status" value="1"/>
</dbReference>
<evidence type="ECO:0000313" key="2">
    <source>
        <dbReference type="EMBL" id="CAD9079932.1"/>
    </source>
</evidence>
<dbReference type="PANTHER" id="PTHR35870:SF1">
    <property type="entry name" value="PROTEIN, PUTATIVE (AFU_ORTHOLOGUE AFUA_5G03330)-RELATED"/>
    <property type="match status" value="1"/>
</dbReference>
<organism evidence="2">
    <name type="scientific">Percolomonas cosmopolitus</name>
    <dbReference type="NCBI Taxonomy" id="63605"/>
    <lineage>
        <taxon>Eukaryota</taxon>
        <taxon>Discoba</taxon>
        <taxon>Heterolobosea</taxon>
        <taxon>Tetramitia</taxon>
        <taxon>Eutetramitia</taxon>
        <taxon>Percolomonadidae</taxon>
        <taxon>Percolomonas</taxon>
    </lineage>
</organism>
<name>A0A7S1KNJ1_9EUKA</name>
<dbReference type="InterPro" id="IPR025337">
    <property type="entry name" value="Questin_oxidase-like"/>
</dbReference>
<proteinExistence type="predicted"/>